<proteinExistence type="predicted"/>
<accession>A0AAN9GKY9</accession>
<protein>
    <submittedName>
        <fullName evidence="2">Uncharacterized protein</fullName>
    </submittedName>
</protein>
<evidence type="ECO:0000313" key="3">
    <source>
        <dbReference type="Proteomes" id="UP001374579"/>
    </source>
</evidence>
<dbReference type="EMBL" id="JBAMIC010000002">
    <property type="protein sequence ID" value="KAK7111904.1"/>
    <property type="molecule type" value="Genomic_DNA"/>
</dbReference>
<comment type="caution">
    <text evidence="2">The sequence shown here is derived from an EMBL/GenBank/DDBJ whole genome shotgun (WGS) entry which is preliminary data.</text>
</comment>
<reference evidence="2 3" key="1">
    <citation type="submission" date="2024-02" db="EMBL/GenBank/DDBJ databases">
        <title>Chromosome-scale genome assembly of the rough periwinkle Littorina saxatilis.</title>
        <authorList>
            <person name="De Jode A."/>
            <person name="Faria R."/>
            <person name="Formenti G."/>
            <person name="Sims Y."/>
            <person name="Smith T.P."/>
            <person name="Tracey A."/>
            <person name="Wood J.M.D."/>
            <person name="Zagrodzka Z.B."/>
            <person name="Johannesson K."/>
            <person name="Butlin R.K."/>
            <person name="Leder E.H."/>
        </authorList>
    </citation>
    <scope>NUCLEOTIDE SEQUENCE [LARGE SCALE GENOMIC DNA]</scope>
    <source>
        <strain evidence="2">Snail1</strain>
        <tissue evidence="2">Muscle</tissue>
    </source>
</reference>
<evidence type="ECO:0000313" key="1">
    <source>
        <dbReference type="EMBL" id="KAK7100383.1"/>
    </source>
</evidence>
<gene>
    <name evidence="2" type="ORF">V1264_011457</name>
    <name evidence="1" type="ORF">V1264_023347</name>
</gene>
<dbReference type="Proteomes" id="UP001374579">
    <property type="component" value="Unassembled WGS sequence"/>
</dbReference>
<keyword evidence="3" id="KW-1185">Reference proteome</keyword>
<dbReference type="AlphaFoldDB" id="A0AAN9GKY9"/>
<sequence length="102" mass="11401">MAPAEQFWLFSNGICFDVCKWYQGPSPCTYLPGSQQEALLHMTPTPEHGMEPKKIRCSAGLHSCTLIHYVGNRQNWILHPTVTAAVLLSAQVLSRSAHMLIH</sequence>
<name>A0AAN9GKY9_9CAEN</name>
<dbReference type="EMBL" id="JBAMIC010000011">
    <property type="protein sequence ID" value="KAK7100383.1"/>
    <property type="molecule type" value="Genomic_DNA"/>
</dbReference>
<organism evidence="2 3">
    <name type="scientific">Littorina saxatilis</name>
    <dbReference type="NCBI Taxonomy" id="31220"/>
    <lineage>
        <taxon>Eukaryota</taxon>
        <taxon>Metazoa</taxon>
        <taxon>Spiralia</taxon>
        <taxon>Lophotrochozoa</taxon>
        <taxon>Mollusca</taxon>
        <taxon>Gastropoda</taxon>
        <taxon>Caenogastropoda</taxon>
        <taxon>Littorinimorpha</taxon>
        <taxon>Littorinoidea</taxon>
        <taxon>Littorinidae</taxon>
        <taxon>Littorina</taxon>
    </lineage>
</organism>
<evidence type="ECO:0000313" key="2">
    <source>
        <dbReference type="EMBL" id="KAK7111904.1"/>
    </source>
</evidence>